<proteinExistence type="predicted"/>
<evidence type="ECO:0000313" key="1">
    <source>
        <dbReference type="EMBL" id="MBB6500834.1"/>
    </source>
</evidence>
<sequence length="341" mass="39231">MANLNYGRRLSNLQNRRFDKDFNESTLTKSFSTSDLPENIKYLVESMLPIGKKYNERTLQAAQNVQNHLERDFNLHFRRAYKNQGSVMAGTNIKVHSDIDLLTVINRYHYPQGQPVNPYTDSDPNSDIKDLRRQAIQILKRQYDIVDDKGEKSISIINQNLGRKVDIVPSFWYHSDKYTETGNEHYKGIYLFNFVKETKHLDYPFATANNINHKGTATNDGSRRGIRLLKTLKADCDDQLETLKSFQLTSIVHDIDSNKLYYNAGTELEIAKVVSSQINRIINEPTYRLSVSSPNGTEKPLTKEGIVKDLIRLKIDLDLLIEDSSSEINKSYSVQRGILTY</sequence>
<dbReference type="Proteomes" id="UP000521017">
    <property type="component" value="Unassembled WGS sequence"/>
</dbReference>
<dbReference type="EMBL" id="JACHCC010000007">
    <property type="protein sequence ID" value="MBB6500834.1"/>
    <property type="molecule type" value="Genomic_DNA"/>
</dbReference>
<gene>
    <name evidence="1" type="ORF">HDF25_002993</name>
</gene>
<keyword evidence="1" id="KW-0378">Hydrolase</keyword>
<keyword evidence="1" id="KW-0255">Endonuclease</keyword>
<organism evidence="1 2">
    <name type="scientific">Pedobacter cryoconitis</name>
    <dbReference type="NCBI Taxonomy" id="188932"/>
    <lineage>
        <taxon>Bacteria</taxon>
        <taxon>Pseudomonadati</taxon>
        <taxon>Bacteroidota</taxon>
        <taxon>Sphingobacteriia</taxon>
        <taxon>Sphingobacteriales</taxon>
        <taxon>Sphingobacteriaceae</taxon>
        <taxon>Pedobacter</taxon>
    </lineage>
</organism>
<dbReference type="RefSeq" id="WP_184626008.1">
    <property type="nucleotide sequence ID" value="NZ_JACHCC010000007.1"/>
</dbReference>
<name>A0A7X0J470_9SPHI</name>
<dbReference type="AlphaFoldDB" id="A0A7X0J470"/>
<reference evidence="1 2" key="1">
    <citation type="submission" date="2020-08" db="EMBL/GenBank/DDBJ databases">
        <title>Genomic Encyclopedia of Type Strains, Phase IV (KMG-V): Genome sequencing to study the core and pangenomes of soil and plant-associated prokaryotes.</title>
        <authorList>
            <person name="Whitman W."/>
        </authorList>
    </citation>
    <scope>NUCLEOTIDE SEQUENCE [LARGE SCALE GENOMIC DNA]</scope>
    <source>
        <strain evidence="1 2">M2T3</strain>
    </source>
</reference>
<comment type="caution">
    <text evidence="1">The sequence shown here is derived from an EMBL/GenBank/DDBJ whole genome shotgun (WGS) entry which is preliminary data.</text>
</comment>
<dbReference type="GO" id="GO:0004519">
    <property type="term" value="F:endonuclease activity"/>
    <property type="evidence" value="ECO:0007669"/>
    <property type="project" value="UniProtKB-KW"/>
</dbReference>
<accession>A0A7X0J470</accession>
<keyword evidence="1" id="KW-0540">Nuclease</keyword>
<protein>
    <submittedName>
        <fullName evidence="1">mRNA-degrading endonuclease YafQ of YafQ-DinJ toxin-antitoxin module</fullName>
    </submittedName>
</protein>
<evidence type="ECO:0000313" key="2">
    <source>
        <dbReference type="Proteomes" id="UP000521017"/>
    </source>
</evidence>